<dbReference type="SUPFAM" id="SSF51735">
    <property type="entry name" value="NAD(P)-binding Rossmann-fold domains"/>
    <property type="match status" value="1"/>
</dbReference>
<keyword evidence="3" id="KW-0560">Oxidoreductase</keyword>
<proteinExistence type="inferred from homology"/>
<dbReference type="GO" id="GO:0044281">
    <property type="term" value="P:small molecule metabolic process"/>
    <property type="evidence" value="ECO:0007669"/>
    <property type="project" value="UniProtKB-ARBA"/>
</dbReference>
<evidence type="ECO:0000256" key="1">
    <source>
        <dbReference type="ARBA" id="ARBA00022723"/>
    </source>
</evidence>
<dbReference type="Pfam" id="PF00107">
    <property type="entry name" value="ADH_zinc_N"/>
    <property type="match status" value="1"/>
</dbReference>
<dbReference type="PROSITE" id="PS00059">
    <property type="entry name" value="ADH_ZINC"/>
    <property type="match status" value="1"/>
</dbReference>
<gene>
    <name evidence="6" type="ordered locus">Natpe_3779</name>
</gene>
<dbReference type="Pfam" id="PF08240">
    <property type="entry name" value="ADH_N"/>
    <property type="match status" value="1"/>
</dbReference>
<dbReference type="InterPro" id="IPR013154">
    <property type="entry name" value="ADH-like_N"/>
</dbReference>
<dbReference type="PANTHER" id="PTHR43401">
    <property type="entry name" value="L-THREONINE 3-DEHYDROGENASE"/>
    <property type="match status" value="1"/>
</dbReference>
<dbReference type="CDD" id="cd08260">
    <property type="entry name" value="Zn_ADH6"/>
    <property type="match status" value="1"/>
</dbReference>
<evidence type="ECO:0000313" key="6">
    <source>
        <dbReference type="EMBL" id="AGB33539.1"/>
    </source>
</evidence>
<keyword evidence="2 4" id="KW-0862">Zinc</keyword>
<dbReference type="EMBL" id="CP003372">
    <property type="protein sequence ID" value="AGB33539.1"/>
    <property type="molecule type" value="Genomic_DNA"/>
</dbReference>
<dbReference type="InterPro" id="IPR013149">
    <property type="entry name" value="ADH-like_C"/>
</dbReference>
<dbReference type="HOGENOM" id="CLU_026673_11_2_2"/>
<dbReference type="GO" id="GO:0043168">
    <property type="term" value="F:anion binding"/>
    <property type="evidence" value="ECO:0007669"/>
    <property type="project" value="UniProtKB-ARBA"/>
</dbReference>
<dbReference type="GO" id="GO:0016616">
    <property type="term" value="F:oxidoreductase activity, acting on the CH-OH group of donors, NAD or NADP as acceptor"/>
    <property type="evidence" value="ECO:0007669"/>
    <property type="project" value="UniProtKB-ARBA"/>
</dbReference>
<dbReference type="KEGG" id="npe:Natpe_3779"/>
<name>L0JQL5_NATP1</name>
<keyword evidence="1 4" id="KW-0479">Metal-binding</keyword>
<feature type="domain" description="Enoyl reductase (ER)" evidence="5">
    <location>
        <begin position="17"/>
        <end position="357"/>
    </location>
</feature>
<evidence type="ECO:0000313" key="7">
    <source>
        <dbReference type="Proteomes" id="UP000010843"/>
    </source>
</evidence>
<dbReference type="eggNOG" id="arCOG01455">
    <property type="taxonomic scope" value="Archaea"/>
</dbReference>
<dbReference type="InterPro" id="IPR036291">
    <property type="entry name" value="NAD(P)-bd_dom_sf"/>
</dbReference>
<dbReference type="InterPro" id="IPR011032">
    <property type="entry name" value="GroES-like_sf"/>
</dbReference>
<dbReference type="InterPro" id="IPR050129">
    <property type="entry name" value="Zn_alcohol_dh"/>
</dbReference>
<dbReference type="AlphaFoldDB" id="L0JQL5"/>
<reference evidence="7" key="1">
    <citation type="submission" date="2012-02" db="EMBL/GenBank/DDBJ databases">
        <title>Complete sequence of chromosome of Natrinema pellirubrum DSM 15624.</title>
        <authorList>
            <person name="Lucas S."/>
            <person name="Han J."/>
            <person name="Lapidus A."/>
            <person name="Cheng J.-F."/>
            <person name="Goodwin L."/>
            <person name="Pitluck S."/>
            <person name="Peters L."/>
            <person name="Teshima H."/>
            <person name="Detter J.C."/>
            <person name="Han C."/>
            <person name="Tapia R."/>
            <person name="Land M."/>
            <person name="Hauser L."/>
            <person name="Kyrpides N."/>
            <person name="Ivanova N."/>
            <person name="Pagani I."/>
            <person name="Sproer C."/>
            <person name="Anderson I."/>
            <person name="Woyke T."/>
        </authorList>
    </citation>
    <scope>NUCLEOTIDE SEQUENCE [LARGE SCALE GENOMIC DNA]</scope>
    <source>
        <strain evidence="7">DSM 15624 / JCM 10476 / NCIMB 786</strain>
    </source>
</reference>
<comment type="similarity">
    <text evidence="4">Belongs to the zinc-containing alcohol dehydrogenase family.</text>
</comment>
<comment type="cofactor">
    <cofactor evidence="4">
        <name>Zn(2+)</name>
        <dbReference type="ChEBI" id="CHEBI:29105"/>
    </cofactor>
</comment>
<evidence type="ECO:0000259" key="5">
    <source>
        <dbReference type="SMART" id="SM00829"/>
    </source>
</evidence>
<dbReference type="Proteomes" id="UP000010843">
    <property type="component" value="Chromosome"/>
</dbReference>
<sequence length="361" mass="37816">MATVATDMRAAVLEEHGEPLSIEDVDAPEPAPNGAVVELEACGVCRSDWHGWQGDWGWLGLETQPGQILGHEPAGHVVAVGDEVENVAEGDHVAVPFNLGDGTCPRCQRGHSNICENVMPLGFIEQAQGAFAEQVHVPVADHNLVALPDGVSSVDMAGLGCRFMTSFHALAHRADVGAGDWVSVHGCGGVGLSAVHIADALGANVVAVDLKDEKLEKAESLGAVETINADDVGDVPGEVSAITDGGAHVSMDALGIATTSQNSVSSLDARGQHIQVGLTTQDEQGMISLPSDAMVMQEIEFIGSLGMPPTRYDEIFRMVSTGKLEPEKVVSETIGLEDVSDKLEAMTDFETVGIPVIDTFN</sequence>
<dbReference type="STRING" id="797303.Natpe_3779"/>
<evidence type="ECO:0000256" key="3">
    <source>
        <dbReference type="ARBA" id="ARBA00023002"/>
    </source>
</evidence>
<dbReference type="SMART" id="SM00829">
    <property type="entry name" value="PKS_ER"/>
    <property type="match status" value="1"/>
</dbReference>
<dbReference type="GO" id="GO:0051262">
    <property type="term" value="P:protein tetramerization"/>
    <property type="evidence" value="ECO:0007669"/>
    <property type="project" value="UniProtKB-ARBA"/>
</dbReference>
<evidence type="ECO:0000256" key="2">
    <source>
        <dbReference type="ARBA" id="ARBA00022833"/>
    </source>
</evidence>
<dbReference type="PANTHER" id="PTHR43401:SF5">
    <property type="entry name" value="ALCOHOL DEHYDROGENASE-RELATED"/>
    <property type="match status" value="1"/>
</dbReference>
<dbReference type="GO" id="GO:0030554">
    <property type="term" value="F:adenyl nucleotide binding"/>
    <property type="evidence" value="ECO:0007669"/>
    <property type="project" value="UniProtKB-ARBA"/>
</dbReference>
<evidence type="ECO:0000256" key="4">
    <source>
        <dbReference type="RuleBase" id="RU361277"/>
    </source>
</evidence>
<dbReference type="SUPFAM" id="SSF50129">
    <property type="entry name" value="GroES-like"/>
    <property type="match status" value="1"/>
</dbReference>
<dbReference type="GO" id="GO:0008270">
    <property type="term" value="F:zinc ion binding"/>
    <property type="evidence" value="ECO:0007669"/>
    <property type="project" value="InterPro"/>
</dbReference>
<organism evidence="6 7">
    <name type="scientific">Natrinema pellirubrum (strain DSM 15624 / CIP 106293 / JCM 10476 / NCIMB 786 / 157)</name>
    <dbReference type="NCBI Taxonomy" id="797303"/>
    <lineage>
        <taxon>Archaea</taxon>
        <taxon>Methanobacteriati</taxon>
        <taxon>Methanobacteriota</taxon>
        <taxon>Stenosarchaea group</taxon>
        <taxon>Halobacteria</taxon>
        <taxon>Halobacteriales</taxon>
        <taxon>Natrialbaceae</taxon>
        <taxon>Natrinema</taxon>
    </lineage>
</organism>
<dbReference type="InterPro" id="IPR020843">
    <property type="entry name" value="ER"/>
</dbReference>
<dbReference type="Gene3D" id="3.90.180.10">
    <property type="entry name" value="Medium-chain alcohol dehydrogenases, catalytic domain"/>
    <property type="match status" value="1"/>
</dbReference>
<protein>
    <submittedName>
        <fullName evidence="6">Zn-dependent alcohol dehydrogenase</fullName>
    </submittedName>
</protein>
<accession>L0JQL5</accession>
<dbReference type="InterPro" id="IPR002328">
    <property type="entry name" value="ADH_Zn_CS"/>
</dbReference>